<reference evidence="2" key="1">
    <citation type="journal article" date="2023" name="Front. Plant Sci.">
        <title>Chromosomal-level genome assembly of Melastoma candidum provides insights into trichome evolution.</title>
        <authorList>
            <person name="Zhong Y."/>
            <person name="Wu W."/>
            <person name="Sun C."/>
            <person name="Zou P."/>
            <person name="Liu Y."/>
            <person name="Dai S."/>
            <person name="Zhou R."/>
        </authorList>
    </citation>
    <scope>NUCLEOTIDE SEQUENCE [LARGE SCALE GENOMIC DNA]</scope>
</reference>
<protein>
    <submittedName>
        <fullName evidence="1">Uncharacterized protein</fullName>
    </submittedName>
</protein>
<comment type="caution">
    <text evidence="1">The sequence shown here is derived from an EMBL/GenBank/DDBJ whole genome shotgun (WGS) entry which is preliminary data.</text>
</comment>
<proteinExistence type="predicted"/>
<keyword evidence="2" id="KW-1185">Reference proteome</keyword>
<evidence type="ECO:0000313" key="2">
    <source>
        <dbReference type="Proteomes" id="UP001057402"/>
    </source>
</evidence>
<name>A0ACB9NR32_9MYRT</name>
<dbReference type="Proteomes" id="UP001057402">
    <property type="component" value="Chromosome 7"/>
</dbReference>
<organism evidence="1 2">
    <name type="scientific">Melastoma candidum</name>
    <dbReference type="NCBI Taxonomy" id="119954"/>
    <lineage>
        <taxon>Eukaryota</taxon>
        <taxon>Viridiplantae</taxon>
        <taxon>Streptophyta</taxon>
        <taxon>Embryophyta</taxon>
        <taxon>Tracheophyta</taxon>
        <taxon>Spermatophyta</taxon>
        <taxon>Magnoliopsida</taxon>
        <taxon>eudicotyledons</taxon>
        <taxon>Gunneridae</taxon>
        <taxon>Pentapetalae</taxon>
        <taxon>rosids</taxon>
        <taxon>malvids</taxon>
        <taxon>Myrtales</taxon>
        <taxon>Melastomataceae</taxon>
        <taxon>Melastomatoideae</taxon>
        <taxon>Melastomateae</taxon>
        <taxon>Melastoma</taxon>
    </lineage>
</organism>
<evidence type="ECO:0000313" key="1">
    <source>
        <dbReference type="EMBL" id="KAI4339040.1"/>
    </source>
</evidence>
<sequence>MWMMGCNDDGEICLPTNNVSFSSGRKLRPLIPRLPPPPPPNPAANSPDHDNHQSHRHHHGRLNHSHGLGIRDPDRGFFPLNQHHLGTMAEQSKREFHAAHQVVVSSRWNPTPEQLRALEDLYRHGTRTPSADQIQQITSQLRRYGKIEGKNVFYWFQNHKARERQKRRRQMESFGRSDDESGYLNNPRESGNVECKESGGGRKTVSDDDDVQRASNNNINTPTINNKDNVNNSYNWGSAEGSNIDRGGKSAMAAAAAAAVVGGGGGSASGSSSAAAAAVRTTSTPLASSTAVATSLWMKLNESSDLLLLTPNVAIDDDDGEDFVLLSRNVACPRLVRLPSTSTADLMVTTPLPSTPPRPLPCPNQDFQTLQLFPLRREEGGYDEGYDKEMDRVDFAGGCHVGEEDHLRPQFYEFLPMKN</sequence>
<accession>A0ACB9NR32</accession>
<dbReference type="EMBL" id="CM042886">
    <property type="protein sequence ID" value="KAI4339040.1"/>
    <property type="molecule type" value="Genomic_DNA"/>
</dbReference>
<gene>
    <name evidence="1" type="ORF">MLD38_024026</name>
</gene>